<evidence type="ECO:0000256" key="1">
    <source>
        <dbReference type="SAM" id="SignalP"/>
    </source>
</evidence>
<accession>A0A1G5ZDX8</accession>
<dbReference type="AlphaFoldDB" id="A0A1G5ZDX8"/>
<feature type="chain" id="PRO_5011534332" description="Outer membrane protein" evidence="1">
    <location>
        <begin position="26"/>
        <end position="263"/>
    </location>
</feature>
<reference evidence="2 3" key="1">
    <citation type="submission" date="2016-10" db="EMBL/GenBank/DDBJ databases">
        <authorList>
            <person name="de Groot N.N."/>
        </authorList>
    </citation>
    <scope>NUCLEOTIDE SEQUENCE [LARGE SCALE GENOMIC DNA]</scope>
    <source>
        <strain evidence="2 3">CGMCC 1.12097</strain>
    </source>
</reference>
<evidence type="ECO:0000313" key="2">
    <source>
        <dbReference type="EMBL" id="SDA92756.1"/>
    </source>
</evidence>
<dbReference type="Proteomes" id="UP000198588">
    <property type="component" value="Unassembled WGS sequence"/>
</dbReference>
<evidence type="ECO:0000313" key="3">
    <source>
        <dbReference type="Proteomes" id="UP000198588"/>
    </source>
</evidence>
<gene>
    <name evidence="2" type="ORF">SAMN02927914_04819</name>
</gene>
<feature type="signal peptide" evidence="1">
    <location>
        <begin position="1"/>
        <end position="25"/>
    </location>
</feature>
<keyword evidence="1" id="KW-0732">Signal</keyword>
<protein>
    <recommendedName>
        <fullName evidence="4">Outer membrane protein</fullName>
    </recommendedName>
</protein>
<organism evidence="2 3">
    <name type="scientific">Mesorhizobium qingshengii</name>
    <dbReference type="NCBI Taxonomy" id="1165689"/>
    <lineage>
        <taxon>Bacteria</taxon>
        <taxon>Pseudomonadati</taxon>
        <taxon>Pseudomonadota</taxon>
        <taxon>Alphaproteobacteria</taxon>
        <taxon>Hyphomicrobiales</taxon>
        <taxon>Phyllobacteriaceae</taxon>
        <taxon>Mesorhizobium</taxon>
    </lineage>
</organism>
<sequence length="263" mass="27396">MNIIRALTPASMGLAVALIGVPAGAADMVTPSPSPASAPVWTFTVAPYGWLAGLNGTVGQFGMPPVDVDVSFGDILKKFDIGFMGAGEARYDRFGIAMDLLYLKVSTSANTPLGVLADHVDVTSKTLTAFAAAEYRLAETDNMSFDVLGGARVWSLKTELDPVGGPADPLSFTDTASWVDPIVGAKARVGLSNNFYLTGWGMIGGFGVGSKLTWDVMGAVGYNVSDSVSLIGGWRALSVDYEHGASVFDVVMSGPILGATIKF</sequence>
<dbReference type="OrthoDB" id="6555107at2"/>
<evidence type="ECO:0008006" key="4">
    <source>
        <dbReference type="Google" id="ProtNLM"/>
    </source>
</evidence>
<proteinExistence type="predicted"/>
<dbReference type="RefSeq" id="WP_091583153.1">
    <property type="nucleotide sequence ID" value="NZ_FMXM01000017.1"/>
</dbReference>
<dbReference type="EMBL" id="FMXM01000017">
    <property type="protein sequence ID" value="SDA92756.1"/>
    <property type="molecule type" value="Genomic_DNA"/>
</dbReference>
<name>A0A1G5ZDX8_9HYPH</name>
<dbReference type="STRING" id="1165689.SAMN02927914_04819"/>